<accession>W6E9N8</accession>
<evidence type="ECO:0000259" key="1">
    <source>
        <dbReference type="Pfam" id="PF07728"/>
    </source>
</evidence>
<gene>
    <name evidence="2" type="ORF">P106B_25</name>
</gene>
<dbReference type="InterPro" id="IPR011704">
    <property type="entry name" value="ATPase_dyneun-rel_AAA"/>
</dbReference>
<keyword evidence="3" id="KW-1185">Reference proteome</keyword>
<protein>
    <recommendedName>
        <fullName evidence="1">ATPase dynein-related AAA domain-containing protein</fullName>
    </recommendedName>
</protein>
<proteinExistence type="predicted"/>
<evidence type="ECO:0000313" key="3">
    <source>
        <dbReference type="Proteomes" id="UP000019367"/>
    </source>
</evidence>
<dbReference type="InterPro" id="IPR027417">
    <property type="entry name" value="P-loop_NTPase"/>
</dbReference>
<organism evidence="2 3">
    <name type="scientific">Rhizobium phage vB_RglS_P106B</name>
    <dbReference type="NCBI Taxonomy" id="1458697"/>
    <lineage>
        <taxon>Viruses</taxon>
        <taxon>Duplodnaviria</taxon>
        <taxon>Heunggongvirae</taxon>
        <taxon>Uroviricota</taxon>
        <taxon>Caudoviricetes</taxon>
        <taxon>Rigallicvirus</taxon>
        <taxon>Rigallicvirus P106B</taxon>
    </lineage>
</organism>
<dbReference type="GO" id="GO:0005524">
    <property type="term" value="F:ATP binding"/>
    <property type="evidence" value="ECO:0007669"/>
    <property type="project" value="InterPro"/>
</dbReference>
<feature type="domain" description="ATPase dynein-related AAA" evidence="1">
    <location>
        <begin position="158"/>
        <end position="292"/>
    </location>
</feature>
<name>W6E9N8_9CAUD</name>
<dbReference type="GO" id="GO:0016887">
    <property type="term" value="F:ATP hydrolysis activity"/>
    <property type="evidence" value="ECO:0007669"/>
    <property type="project" value="InterPro"/>
</dbReference>
<reference evidence="2 3" key="1">
    <citation type="journal article" date="2015" name="Microbiology">
        <title>Genomic and phenotypic characterization of Rhizobium gallicum phage vB_RglS_P106B.</title>
        <authorList>
            <person name="Halmillawewa A.P."/>
            <person name="Restrepo-Cordoba M."/>
            <person name="Yost C.K."/>
            <person name="Hynes M.F."/>
        </authorList>
    </citation>
    <scope>NUCLEOTIDE SEQUENCE [LARGE SCALE GENOMIC DNA]</scope>
</reference>
<evidence type="ECO:0000313" key="2">
    <source>
        <dbReference type="EMBL" id="AHJ10708.1"/>
    </source>
</evidence>
<dbReference type="KEGG" id="vg:18502971"/>
<dbReference type="Proteomes" id="UP000019367">
    <property type="component" value="Segment"/>
</dbReference>
<dbReference type="RefSeq" id="YP_009005951.1">
    <property type="nucleotide sequence ID" value="NC_023566.1"/>
</dbReference>
<dbReference type="EMBL" id="KF977490">
    <property type="protein sequence ID" value="AHJ10708.1"/>
    <property type="molecule type" value="Genomic_DNA"/>
</dbReference>
<sequence>MDKFQMSHTLEELELMLGPRDKFIVGVGDLPLLREWAQLKGFHPFDVQKMTGSELTNLYHENAVKPSQSADIHDMIVKVLEAVNAPGFEVSLTRRIARAEMQQEILSGEATKKLIKETLESLAPRQIEVVTPQGVTQLEGMQHYMTETIIRIVGLNDPVMLVGPAGCGKTTIGEQAAKAWNLPFYITSTINDTHELMGFVDGYGKYHSTPFRQAFEHGGLWVADEIDAWDASALLAANSALANGFATFPDKEVPVYRNQFFRMVATANTFGNGADRIYIGRNELDAASLDRFATVNVDYDLNLERVFANGNVKWLEHVWEVRKKINEKRIRHVASSRAIFKGSRALASGLTWDDVNEIYLLKGMSKTDREKLT</sequence>
<dbReference type="Gene3D" id="3.40.50.300">
    <property type="entry name" value="P-loop containing nucleotide triphosphate hydrolases"/>
    <property type="match status" value="1"/>
</dbReference>
<dbReference type="SUPFAM" id="SSF52540">
    <property type="entry name" value="P-loop containing nucleoside triphosphate hydrolases"/>
    <property type="match status" value="1"/>
</dbReference>
<dbReference type="GeneID" id="18502971"/>
<dbReference type="OrthoDB" id="3584at10239"/>
<dbReference type="Pfam" id="PF07728">
    <property type="entry name" value="AAA_5"/>
    <property type="match status" value="1"/>
</dbReference>